<comment type="similarity">
    <text evidence="4">Belongs to the EXORDIUM family.</text>
</comment>
<dbReference type="PANTHER" id="PTHR31279">
    <property type="entry name" value="PROTEIN EXORDIUM-LIKE 5"/>
    <property type="match status" value="1"/>
</dbReference>
<name>A0A9D4VEK3_ADICA</name>
<protein>
    <submittedName>
        <fullName evidence="5">Uncharacterized protein</fullName>
    </submittedName>
</protein>
<evidence type="ECO:0000256" key="1">
    <source>
        <dbReference type="ARBA" id="ARBA00004613"/>
    </source>
</evidence>
<keyword evidence="2" id="KW-0964">Secreted</keyword>
<evidence type="ECO:0000256" key="3">
    <source>
        <dbReference type="ARBA" id="ARBA00022729"/>
    </source>
</evidence>
<organism evidence="5 6">
    <name type="scientific">Adiantum capillus-veneris</name>
    <name type="common">Maidenhair fern</name>
    <dbReference type="NCBI Taxonomy" id="13818"/>
    <lineage>
        <taxon>Eukaryota</taxon>
        <taxon>Viridiplantae</taxon>
        <taxon>Streptophyta</taxon>
        <taxon>Embryophyta</taxon>
        <taxon>Tracheophyta</taxon>
        <taxon>Polypodiopsida</taxon>
        <taxon>Polypodiidae</taxon>
        <taxon>Polypodiales</taxon>
        <taxon>Pteridineae</taxon>
        <taxon>Pteridaceae</taxon>
        <taxon>Vittarioideae</taxon>
        <taxon>Adiantum</taxon>
    </lineage>
</organism>
<keyword evidence="6" id="KW-1185">Reference proteome</keyword>
<sequence length="389" mass="41367">MLKVKSPSSGFSLSVPCSALHSQSGRAFPFVHCRGPKVPLAPSPPLLAWFPPPLFLASPMALRRASAFLFCFLAAFLCPPSMAAKPHALNLYFQSLSLVTPAPLLLPYRNGPVLSGQATLDVHLIWYGNFSTSQKAILVDFLHSFSSPAVGNNSGHAVSAWWTTTTGYIDSFGRGVIPTVKLDGQVDDAAYSQSKTLKPVDIENLILHNIHSGTFPSSSKALYVVLTAADVYVDGFCLNSCGFHAYTFPSEATGDKMLPYAWVGNAETQCPGQCAWPFANADFGPQTPPLQAPNSDIGIDGMIINLATVIAGAATNPFNTGYYQGDAADPLEAVSACTGIFGKGAYPGYPGELLTHSATGSSFNAHGVNERRFLIPAMWNPSSLNCMPL</sequence>
<dbReference type="GO" id="GO:0005576">
    <property type="term" value="C:extracellular region"/>
    <property type="evidence" value="ECO:0007669"/>
    <property type="project" value="UniProtKB-SubCell"/>
</dbReference>
<accession>A0A9D4VEK3</accession>
<comment type="caution">
    <text evidence="5">The sequence shown here is derived from an EMBL/GenBank/DDBJ whole genome shotgun (WGS) entry which is preliminary data.</text>
</comment>
<evidence type="ECO:0000313" key="6">
    <source>
        <dbReference type="Proteomes" id="UP000886520"/>
    </source>
</evidence>
<evidence type="ECO:0000256" key="4">
    <source>
        <dbReference type="ARBA" id="ARBA00023591"/>
    </source>
</evidence>
<dbReference type="Proteomes" id="UP000886520">
    <property type="component" value="Chromosome 1"/>
</dbReference>
<keyword evidence="3" id="KW-0732">Signal</keyword>
<proteinExistence type="inferred from homology"/>
<evidence type="ECO:0000256" key="2">
    <source>
        <dbReference type="ARBA" id="ARBA00022525"/>
    </source>
</evidence>
<evidence type="ECO:0000313" key="5">
    <source>
        <dbReference type="EMBL" id="KAI5083967.1"/>
    </source>
</evidence>
<dbReference type="Pfam" id="PF04674">
    <property type="entry name" value="Phi_1"/>
    <property type="match status" value="1"/>
</dbReference>
<dbReference type="PANTHER" id="PTHR31279:SF58">
    <property type="entry name" value="PROTEIN EXORDIUM-LIKE 2"/>
    <property type="match status" value="1"/>
</dbReference>
<comment type="subcellular location">
    <subcellularLocation>
        <location evidence="1">Secreted</location>
    </subcellularLocation>
</comment>
<reference evidence="5" key="1">
    <citation type="submission" date="2021-01" db="EMBL/GenBank/DDBJ databases">
        <title>Adiantum capillus-veneris genome.</title>
        <authorList>
            <person name="Fang Y."/>
            <person name="Liao Q."/>
        </authorList>
    </citation>
    <scope>NUCLEOTIDE SEQUENCE</scope>
    <source>
        <strain evidence="5">H3</strain>
        <tissue evidence="5">Leaf</tissue>
    </source>
</reference>
<dbReference type="AlphaFoldDB" id="A0A9D4VEK3"/>
<dbReference type="InterPro" id="IPR006766">
    <property type="entry name" value="EXORDIUM-like"/>
</dbReference>
<gene>
    <name evidence="5" type="ORF">GOP47_0000136</name>
</gene>
<dbReference type="EMBL" id="JABFUD020000001">
    <property type="protein sequence ID" value="KAI5083967.1"/>
    <property type="molecule type" value="Genomic_DNA"/>
</dbReference>
<dbReference type="OrthoDB" id="2017091at2759"/>